<keyword evidence="1" id="KW-0812">Transmembrane</keyword>
<dbReference type="AlphaFoldDB" id="A0A1T4VJU8"/>
<dbReference type="STRING" id="39495.SAMN02745111_01043"/>
<evidence type="ECO:0000256" key="1">
    <source>
        <dbReference type="SAM" id="Phobius"/>
    </source>
</evidence>
<protein>
    <submittedName>
        <fullName evidence="2">Uncharacterized protein</fullName>
    </submittedName>
</protein>
<dbReference type="RefSeq" id="WP_078765921.1">
    <property type="nucleotide sequence ID" value="NZ_FUXZ01000006.1"/>
</dbReference>
<gene>
    <name evidence="2" type="ORF">SAMN02745111_01043</name>
</gene>
<dbReference type="EMBL" id="FUXZ01000006">
    <property type="protein sequence ID" value="SKA65196.1"/>
    <property type="molecule type" value="Genomic_DNA"/>
</dbReference>
<keyword evidence="1" id="KW-1133">Transmembrane helix</keyword>
<feature type="transmembrane region" description="Helical" evidence="1">
    <location>
        <begin position="12"/>
        <end position="31"/>
    </location>
</feature>
<sequence>MNKYDYKKVKLMLLFGILANIFFLPAIALAITKYNNVSNMTVFILFIISFIFFSIALFIGIKNIVLVRHIEYLKNKKNKK</sequence>
<proteinExistence type="predicted"/>
<reference evidence="2 3" key="1">
    <citation type="submission" date="2017-02" db="EMBL/GenBank/DDBJ databases">
        <authorList>
            <person name="Peterson S.W."/>
        </authorList>
    </citation>
    <scope>NUCLEOTIDE SEQUENCE [LARGE SCALE GENOMIC DNA]</scope>
    <source>
        <strain evidence="2 3">ATCC 35992</strain>
    </source>
</reference>
<evidence type="ECO:0000313" key="3">
    <source>
        <dbReference type="Proteomes" id="UP000190814"/>
    </source>
</evidence>
<dbReference type="Proteomes" id="UP000190814">
    <property type="component" value="Unassembled WGS sequence"/>
</dbReference>
<keyword evidence="3" id="KW-1185">Reference proteome</keyword>
<evidence type="ECO:0000313" key="2">
    <source>
        <dbReference type="EMBL" id="SKA65196.1"/>
    </source>
</evidence>
<organism evidence="2 3">
    <name type="scientific">Eubacterium uniforme</name>
    <dbReference type="NCBI Taxonomy" id="39495"/>
    <lineage>
        <taxon>Bacteria</taxon>
        <taxon>Bacillati</taxon>
        <taxon>Bacillota</taxon>
        <taxon>Clostridia</taxon>
        <taxon>Eubacteriales</taxon>
        <taxon>Eubacteriaceae</taxon>
        <taxon>Eubacterium</taxon>
    </lineage>
</organism>
<feature type="transmembrane region" description="Helical" evidence="1">
    <location>
        <begin position="43"/>
        <end position="67"/>
    </location>
</feature>
<keyword evidence="1" id="KW-0472">Membrane</keyword>
<name>A0A1T4VJU8_9FIRM</name>
<accession>A0A1T4VJU8</accession>